<evidence type="ECO:0000313" key="2">
    <source>
        <dbReference type="EMBL" id="OQR78328.1"/>
    </source>
</evidence>
<dbReference type="InParanoid" id="A0A1V9XY83"/>
<gene>
    <name evidence="2" type="ORF">BIW11_02750</name>
</gene>
<organism evidence="2 3">
    <name type="scientific">Tropilaelaps mercedesae</name>
    <dbReference type="NCBI Taxonomy" id="418985"/>
    <lineage>
        <taxon>Eukaryota</taxon>
        <taxon>Metazoa</taxon>
        <taxon>Ecdysozoa</taxon>
        <taxon>Arthropoda</taxon>
        <taxon>Chelicerata</taxon>
        <taxon>Arachnida</taxon>
        <taxon>Acari</taxon>
        <taxon>Parasitiformes</taxon>
        <taxon>Mesostigmata</taxon>
        <taxon>Gamasina</taxon>
        <taxon>Dermanyssoidea</taxon>
        <taxon>Laelapidae</taxon>
        <taxon>Tropilaelaps</taxon>
    </lineage>
</organism>
<protein>
    <submittedName>
        <fullName evidence="2">Uncharacterized protein</fullName>
    </submittedName>
</protein>
<keyword evidence="3" id="KW-1185">Reference proteome</keyword>
<feature type="region of interest" description="Disordered" evidence="1">
    <location>
        <begin position="1"/>
        <end position="20"/>
    </location>
</feature>
<dbReference type="AlphaFoldDB" id="A0A1V9XY83"/>
<proteinExistence type="predicted"/>
<comment type="caution">
    <text evidence="2">The sequence shown here is derived from an EMBL/GenBank/DDBJ whole genome shotgun (WGS) entry which is preliminary data.</text>
</comment>
<evidence type="ECO:0000313" key="3">
    <source>
        <dbReference type="Proteomes" id="UP000192247"/>
    </source>
</evidence>
<name>A0A1V9XY83_9ACAR</name>
<feature type="region of interest" description="Disordered" evidence="1">
    <location>
        <begin position="226"/>
        <end position="260"/>
    </location>
</feature>
<evidence type="ECO:0000256" key="1">
    <source>
        <dbReference type="SAM" id="MobiDB-lite"/>
    </source>
</evidence>
<dbReference type="EMBL" id="MNPL01002371">
    <property type="protein sequence ID" value="OQR78328.1"/>
    <property type="molecule type" value="Genomic_DNA"/>
</dbReference>
<sequence>MAKLRATIGPVSRTKAASGQGSRRVDILWQSLELDLGRSLHPNSGHVRSIIGTASSATSRTDGEIWRNNTKWSIATIHTIRTNNSQTKRQCRHDRGVRSPDLSAINTLDDGWYALDLKQQQPLRPPGTPAADGQGKMKKKAVFNERYTCTINVYIKPGYDVVYVTTPYGHLRRIVSSMVRQQPVTADVDDEHLNTKSALSVGGDQVNNDFGIGSLKTSIDREWVTPRRDGQSMALKRDWSPRSSKRAYKNGERRQDGKASVFVWNKQVEPAKDAEPRKGERWQNGRLLHARSEKRSLTEACFAMVTAARTTSLAVESKNVDWSP</sequence>
<reference evidence="2 3" key="1">
    <citation type="journal article" date="2017" name="Gigascience">
        <title>Draft genome of the honey bee ectoparasitic mite, Tropilaelaps mercedesae, is shaped by the parasitic life history.</title>
        <authorList>
            <person name="Dong X."/>
            <person name="Armstrong S.D."/>
            <person name="Xia D."/>
            <person name="Makepeace B.L."/>
            <person name="Darby A.C."/>
            <person name="Kadowaki T."/>
        </authorList>
    </citation>
    <scope>NUCLEOTIDE SEQUENCE [LARGE SCALE GENOMIC DNA]</scope>
    <source>
        <strain evidence="2">Wuxi-XJTLU</strain>
    </source>
</reference>
<dbReference type="Proteomes" id="UP000192247">
    <property type="component" value="Unassembled WGS sequence"/>
</dbReference>
<feature type="compositionally biased region" description="Basic and acidic residues" evidence="1">
    <location>
        <begin position="226"/>
        <end position="240"/>
    </location>
</feature>
<accession>A0A1V9XY83</accession>